<evidence type="ECO:0000256" key="3">
    <source>
        <dbReference type="ARBA" id="ARBA00022964"/>
    </source>
</evidence>
<accession>A0A9P3H4G4</accession>
<dbReference type="AlphaFoldDB" id="A0A9P3H4G4"/>
<proteinExistence type="inferred from homology"/>
<dbReference type="InterPro" id="IPR042098">
    <property type="entry name" value="TauD-like_sf"/>
</dbReference>
<keyword evidence="4" id="KW-0560">Oxidoreductase</keyword>
<evidence type="ECO:0000256" key="1">
    <source>
        <dbReference type="ARBA" id="ARBA00005896"/>
    </source>
</evidence>
<protein>
    <submittedName>
        <fullName evidence="7">Sulfonate dioxygenase</fullName>
    </submittedName>
</protein>
<dbReference type="Pfam" id="PF02668">
    <property type="entry name" value="TauD"/>
    <property type="match status" value="1"/>
</dbReference>
<reference evidence="7" key="1">
    <citation type="submission" date="2021-11" db="EMBL/GenBank/DDBJ databases">
        <authorList>
            <person name="Herlambang A."/>
            <person name="Guo Y."/>
            <person name="Takashima Y."/>
            <person name="Nishizawa T."/>
        </authorList>
    </citation>
    <scope>NUCLEOTIDE SEQUENCE</scope>
    <source>
        <strain evidence="7">E1425</strain>
    </source>
</reference>
<comment type="similarity">
    <text evidence="1">Belongs to the TfdA dioxygenase family.</text>
</comment>
<keyword evidence="8" id="KW-1185">Reference proteome</keyword>
<evidence type="ECO:0000259" key="6">
    <source>
        <dbReference type="Pfam" id="PF02668"/>
    </source>
</evidence>
<keyword evidence="3 7" id="KW-0223">Dioxygenase</keyword>
<dbReference type="SUPFAM" id="SSF51197">
    <property type="entry name" value="Clavaminate synthase-like"/>
    <property type="match status" value="1"/>
</dbReference>
<dbReference type="PANTHER" id="PTHR30468:SF10">
    <property type="entry name" value="TAUD_TFDA-LIKE DOMAIN-CONTAINING PROTEIN"/>
    <property type="match status" value="1"/>
</dbReference>
<keyword evidence="5" id="KW-0408">Iron</keyword>
<evidence type="ECO:0000256" key="2">
    <source>
        <dbReference type="ARBA" id="ARBA00022723"/>
    </source>
</evidence>
<evidence type="ECO:0000256" key="4">
    <source>
        <dbReference type="ARBA" id="ARBA00023002"/>
    </source>
</evidence>
<dbReference type="GO" id="GO:0046872">
    <property type="term" value="F:metal ion binding"/>
    <property type="evidence" value="ECO:0007669"/>
    <property type="project" value="UniProtKB-KW"/>
</dbReference>
<gene>
    <name evidence="7" type="ORF">EMPS_01919</name>
</gene>
<comment type="caution">
    <text evidence="7">The sequence shown here is derived from an EMBL/GenBank/DDBJ whole genome shotgun (WGS) entry which is preliminary data.</text>
</comment>
<dbReference type="Proteomes" id="UP000827284">
    <property type="component" value="Unassembled WGS sequence"/>
</dbReference>
<sequence>MATTAADKIILDASQGDESLADRNTHATRVAGKGADPDKKALFASVTKRIDYSPKIGTELHGIRLSQLTEQQSEELAAFIAERGVVWFRDQDDLDRKEQVKLGSRWGPLHVHPLVPHDQESPEVIVLDSRLSPPGRYNTNNSWHSDVSFEPAPSSFSILKFDVIPEAGGDTVWSNGYAVYDDLSPAIKTFLEGLTATHTSDIFRIFQANTGRKTFGKLNDSSHPVVRTNPVTGWKSIFTNPVFTREIDGVSAQESKWILDYLTDVITKRLDYQVRFHWEKGSVAIWDNRSTFHTGVADFRPHIRQGLRVTVSGEKPYFDKENSSTQAKAWAATAKTIVAKQEAAEKAKAEADGRASATTA</sequence>
<keyword evidence="2" id="KW-0479">Metal-binding</keyword>
<dbReference type="OrthoDB" id="10257314at2759"/>
<organism evidence="7 8">
    <name type="scientific">Entomortierella parvispora</name>
    <dbReference type="NCBI Taxonomy" id="205924"/>
    <lineage>
        <taxon>Eukaryota</taxon>
        <taxon>Fungi</taxon>
        <taxon>Fungi incertae sedis</taxon>
        <taxon>Mucoromycota</taxon>
        <taxon>Mortierellomycotina</taxon>
        <taxon>Mortierellomycetes</taxon>
        <taxon>Mortierellales</taxon>
        <taxon>Mortierellaceae</taxon>
        <taxon>Entomortierella</taxon>
    </lineage>
</organism>
<evidence type="ECO:0000313" key="7">
    <source>
        <dbReference type="EMBL" id="GJJ69572.1"/>
    </source>
</evidence>
<dbReference type="InterPro" id="IPR051323">
    <property type="entry name" value="AtsK-like"/>
</dbReference>
<dbReference type="GO" id="GO:0016706">
    <property type="term" value="F:2-oxoglutarate-dependent dioxygenase activity"/>
    <property type="evidence" value="ECO:0007669"/>
    <property type="project" value="TreeGrafter"/>
</dbReference>
<dbReference type="EMBL" id="BQFW01000002">
    <property type="protein sequence ID" value="GJJ69572.1"/>
    <property type="molecule type" value="Genomic_DNA"/>
</dbReference>
<reference evidence="7" key="2">
    <citation type="journal article" date="2022" name="Microbiol. Resour. Announc.">
        <title>Whole-Genome Sequence of Entomortierella parvispora E1425, a Mucoromycotan Fungus Associated with Burkholderiaceae-Related Endosymbiotic Bacteria.</title>
        <authorList>
            <person name="Herlambang A."/>
            <person name="Guo Y."/>
            <person name="Takashima Y."/>
            <person name="Narisawa K."/>
            <person name="Ohta H."/>
            <person name="Nishizawa T."/>
        </authorList>
    </citation>
    <scope>NUCLEOTIDE SEQUENCE</scope>
    <source>
        <strain evidence="7">E1425</strain>
    </source>
</reference>
<name>A0A9P3H4G4_9FUNG</name>
<dbReference type="InterPro" id="IPR003819">
    <property type="entry name" value="TauD/TfdA-like"/>
</dbReference>
<evidence type="ECO:0000256" key="5">
    <source>
        <dbReference type="ARBA" id="ARBA00023004"/>
    </source>
</evidence>
<dbReference type="GO" id="GO:0005737">
    <property type="term" value="C:cytoplasm"/>
    <property type="evidence" value="ECO:0007669"/>
    <property type="project" value="TreeGrafter"/>
</dbReference>
<dbReference type="PANTHER" id="PTHR30468">
    <property type="entry name" value="ALPHA-KETOGLUTARATE-DEPENDENT SULFONATE DIOXYGENASE"/>
    <property type="match status" value="1"/>
</dbReference>
<dbReference type="Gene3D" id="3.60.130.10">
    <property type="entry name" value="Clavaminate synthase-like"/>
    <property type="match status" value="1"/>
</dbReference>
<evidence type="ECO:0000313" key="8">
    <source>
        <dbReference type="Proteomes" id="UP000827284"/>
    </source>
</evidence>
<feature type="domain" description="TauD/TfdA-like" evidence="6">
    <location>
        <begin position="52"/>
        <end position="309"/>
    </location>
</feature>